<dbReference type="RefSeq" id="WP_187564750.1">
    <property type="nucleotide sequence ID" value="NZ_JACGWS010000027.1"/>
</dbReference>
<organism evidence="1 2">
    <name type="scientific">Kordia aestuariivivens</name>
    <dbReference type="NCBI Taxonomy" id="2759037"/>
    <lineage>
        <taxon>Bacteria</taxon>
        <taxon>Pseudomonadati</taxon>
        <taxon>Bacteroidota</taxon>
        <taxon>Flavobacteriia</taxon>
        <taxon>Flavobacteriales</taxon>
        <taxon>Flavobacteriaceae</taxon>
        <taxon>Kordia</taxon>
    </lineage>
</organism>
<evidence type="ECO:0000313" key="2">
    <source>
        <dbReference type="Proteomes" id="UP000619238"/>
    </source>
</evidence>
<dbReference type="Pfam" id="PF14903">
    <property type="entry name" value="WG_beta_rep"/>
    <property type="match status" value="2"/>
</dbReference>
<proteinExistence type="predicted"/>
<comment type="caution">
    <text evidence="1">The sequence shown here is derived from an EMBL/GenBank/DDBJ whole genome shotgun (WGS) entry which is preliminary data.</text>
</comment>
<evidence type="ECO:0000313" key="1">
    <source>
        <dbReference type="EMBL" id="MBC8757708.1"/>
    </source>
</evidence>
<protein>
    <submittedName>
        <fullName evidence="1">WG repeat-containing protein</fullName>
    </submittedName>
</protein>
<dbReference type="InterPro" id="IPR032774">
    <property type="entry name" value="WG_beta_rep"/>
</dbReference>
<dbReference type="Proteomes" id="UP000619238">
    <property type="component" value="Unassembled WGS sequence"/>
</dbReference>
<keyword evidence="2" id="KW-1185">Reference proteome</keyword>
<gene>
    <name evidence="1" type="ORF">H2O64_23780</name>
</gene>
<dbReference type="EMBL" id="JACGWS010000027">
    <property type="protein sequence ID" value="MBC8757708.1"/>
    <property type="molecule type" value="Genomic_DNA"/>
</dbReference>
<accession>A0ABR7QGQ9</accession>
<sequence>MKKAILLLLITVLIPVFVYTQSLENLDYISPFHDDLVAIQKDGQWAFVDEKGTIVVNFRNDLVTTKINDENYPVFKNDRCLIEKEKEGILYFGYIDKTGKTVIEPQFLNAMNFNTEVALVLELEKQIVGKNRVFNKDVVHYQYYEVLIDIDGNIKKYLTKDGVNIALDKKFLTKPPHFTSKQISENLYAIFNENKKWTLLKINL</sequence>
<reference evidence="1 2" key="1">
    <citation type="submission" date="2020-07" db="EMBL/GenBank/DDBJ databases">
        <title>Description of Kordia aestuariivivens sp. nov., isolated from a tidal flat.</title>
        <authorList>
            <person name="Park S."/>
            <person name="Yoon J.-H."/>
        </authorList>
    </citation>
    <scope>NUCLEOTIDE SEQUENCE [LARGE SCALE GENOMIC DNA]</scope>
    <source>
        <strain evidence="1 2">YSTF-M3</strain>
    </source>
</reference>
<name>A0ABR7QGQ9_9FLAO</name>